<evidence type="ECO:0000256" key="1">
    <source>
        <dbReference type="ARBA" id="ARBA00004651"/>
    </source>
</evidence>
<feature type="transmembrane region" description="Helical" evidence="8">
    <location>
        <begin position="311"/>
        <end position="330"/>
    </location>
</feature>
<dbReference type="GO" id="GO:0044038">
    <property type="term" value="P:cell wall macromolecule biosynthetic process"/>
    <property type="evidence" value="ECO:0007669"/>
    <property type="project" value="TreeGrafter"/>
</dbReference>
<organism evidence="9 10">
    <name type="scientific">Flaviflexus ciconiae</name>
    <dbReference type="NCBI Taxonomy" id="2496867"/>
    <lineage>
        <taxon>Bacteria</taxon>
        <taxon>Bacillati</taxon>
        <taxon>Actinomycetota</taxon>
        <taxon>Actinomycetes</taxon>
        <taxon>Actinomycetales</taxon>
        <taxon>Actinomycetaceae</taxon>
        <taxon>Flaviflexus</taxon>
    </lineage>
</organism>
<dbReference type="GO" id="GO:0005886">
    <property type="term" value="C:plasma membrane"/>
    <property type="evidence" value="ECO:0007669"/>
    <property type="project" value="UniProtKB-SubCell"/>
</dbReference>
<keyword evidence="6 8" id="KW-0472">Membrane</keyword>
<accession>A0A3Q9G702</accession>
<evidence type="ECO:0000256" key="8">
    <source>
        <dbReference type="SAM" id="Phobius"/>
    </source>
</evidence>
<dbReference type="RefSeq" id="WP_126703916.1">
    <property type="nucleotide sequence ID" value="NZ_CP034593.1"/>
</dbReference>
<evidence type="ECO:0000256" key="4">
    <source>
        <dbReference type="ARBA" id="ARBA00022692"/>
    </source>
</evidence>
<reference evidence="9 10" key="1">
    <citation type="submission" date="2018-12" db="EMBL/GenBank/DDBJ databases">
        <title>Complete genome sequence of Flaviflexus sp. H23T48.</title>
        <authorList>
            <person name="Bae J.-W."/>
            <person name="Lee J.-Y."/>
        </authorList>
    </citation>
    <scope>NUCLEOTIDE SEQUENCE [LARGE SCALE GENOMIC DNA]</scope>
    <source>
        <strain evidence="9 10">H23T48</strain>
    </source>
</reference>
<dbReference type="Pfam" id="PF00953">
    <property type="entry name" value="Glycos_transf_4"/>
    <property type="match status" value="1"/>
</dbReference>
<dbReference type="PANTHER" id="PTHR22926">
    <property type="entry name" value="PHOSPHO-N-ACETYLMURAMOYL-PENTAPEPTIDE-TRANSFERASE"/>
    <property type="match status" value="1"/>
</dbReference>
<feature type="transmembrane region" description="Helical" evidence="8">
    <location>
        <begin position="195"/>
        <end position="216"/>
    </location>
</feature>
<keyword evidence="7" id="KW-0479">Metal-binding</keyword>
<dbReference type="KEGG" id="flh:EJ997_06980"/>
<dbReference type="GO" id="GO:0016780">
    <property type="term" value="F:phosphotransferase activity, for other substituted phosphate groups"/>
    <property type="evidence" value="ECO:0007669"/>
    <property type="project" value="InterPro"/>
</dbReference>
<feature type="transmembrane region" description="Helical" evidence="8">
    <location>
        <begin position="6"/>
        <end position="27"/>
    </location>
</feature>
<evidence type="ECO:0000313" key="9">
    <source>
        <dbReference type="EMBL" id="AZQ77111.1"/>
    </source>
</evidence>
<comment type="cofactor">
    <cofactor evidence="7">
        <name>Mg(2+)</name>
        <dbReference type="ChEBI" id="CHEBI:18420"/>
    </cofactor>
</comment>
<feature type="transmembrane region" description="Helical" evidence="8">
    <location>
        <begin position="79"/>
        <end position="100"/>
    </location>
</feature>
<dbReference type="AlphaFoldDB" id="A0A3Q9G702"/>
<keyword evidence="5 8" id="KW-1133">Transmembrane helix</keyword>
<keyword evidence="4 8" id="KW-0812">Transmembrane</keyword>
<evidence type="ECO:0000256" key="5">
    <source>
        <dbReference type="ARBA" id="ARBA00022989"/>
    </source>
</evidence>
<gene>
    <name evidence="9" type="ORF">EJ997_06980</name>
</gene>
<dbReference type="GO" id="GO:0009103">
    <property type="term" value="P:lipopolysaccharide biosynthetic process"/>
    <property type="evidence" value="ECO:0007669"/>
    <property type="project" value="TreeGrafter"/>
</dbReference>
<feature type="transmembrane region" description="Helical" evidence="8">
    <location>
        <begin position="48"/>
        <end position="67"/>
    </location>
</feature>
<evidence type="ECO:0000256" key="6">
    <source>
        <dbReference type="ARBA" id="ARBA00023136"/>
    </source>
</evidence>
<feature type="transmembrane region" description="Helical" evidence="8">
    <location>
        <begin position="336"/>
        <end position="355"/>
    </location>
</feature>
<dbReference type="Proteomes" id="UP000280344">
    <property type="component" value="Chromosome"/>
</dbReference>
<protein>
    <submittedName>
        <fullName evidence="9">Undecaprenyl/decaprenyl-phosphate alpha-N-acetylglucosaminyl 1-phosphate transferase</fullName>
    </submittedName>
</protein>
<feature type="transmembrane region" description="Helical" evidence="8">
    <location>
        <begin position="228"/>
        <end position="246"/>
    </location>
</feature>
<name>A0A3Q9G702_9ACTO</name>
<dbReference type="OrthoDB" id="9783652at2"/>
<keyword evidence="3 9" id="KW-0808">Transferase</keyword>
<dbReference type="InterPro" id="IPR000715">
    <property type="entry name" value="Glycosyl_transferase_4"/>
</dbReference>
<dbReference type="EMBL" id="CP034593">
    <property type="protein sequence ID" value="AZQ77111.1"/>
    <property type="molecule type" value="Genomic_DNA"/>
</dbReference>
<evidence type="ECO:0000256" key="7">
    <source>
        <dbReference type="PIRSR" id="PIRSR600715-1"/>
    </source>
</evidence>
<feature type="transmembrane region" description="Helical" evidence="8">
    <location>
        <begin position="140"/>
        <end position="158"/>
    </location>
</feature>
<dbReference type="CDD" id="cd06853">
    <property type="entry name" value="GT_WecA_like"/>
    <property type="match status" value="1"/>
</dbReference>
<dbReference type="PROSITE" id="PS01348">
    <property type="entry name" value="MRAY_2"/>
    <property type="match status" value="1"/>
</dbReference>
<feature type="transmembrane region" description="Helical" evidence="8">
    <location>
        <begin position="112"/>
        <end position="134"/>
    </location>
</feature>
<dbReference type="GO" id="GO:0046872">
    <property type="term" value="F:metal ion binding"/>
    <property type="evidence" value="ECO:0007669"/>
    <property type="project" value="UniProtKB-KW"/>
</dbReference>
<proteinExistence type="predicted"/>
<keyword evidence="7" id="KW-0460">Magnesium</keyword>
<feature type="transmembrane region" description="Helical" evidence="8">
    <location>
        <begin position="165"/>
        <end position="183"/>
    </location>
</feature>
<evidence type="ECO:0000256" key="2">
    <source>
        <dbReference type="ARBA" id="ARBA00022475"/>
    </source>
</evidence>
<dbReference type="GO" id="GO:0071555">
    <property type="term" value="P:cell wall organization"/>
    <property type="evidence" value="ECO:0007669"/>
    <property type="project" value="TreeGrafter"/>
</dbReference>
<keyword evidence="2" id="KW-1003">Cell membrane</keyword>
<dbReference type="PANTHER" id="PTHR22926:SF3">
    <property type="entry name" value="UNDECAPRENYL-PHOSPHATE ALPHA-N-ACETYLGLUCOSAMINYL 1-PHOSPHATE TRANSFERASE"/>
    <property type="match status" value="1"/>
</dbReference>
<feature type="binding site" evidence="7">
    <location>
        <position position="157"/>
    </location>
    <ligand>
        <name>Mg(2+)</name>
        <dbReference type="ChEBI" id="CHEBI:18420"/>
    </ligand>
</feature>
<evidence type="ECO:0000256" key="3">
    <source>
        <dbReference type="ARBA" id="ARBA00022679"/>
    </source>
</evidence>
<keyword evidence="10" id="KW-1185">Reference proteome</keyword>
<dbReference type="InterPro" id="IPR018480">
    <property type="entry name" value="PNAcMuramoyl-5peptid_Trfase_CS"/>
</dbReference>
<sequence>MRVYLLVMLIAAAVTYLMVPVVRRVALATGAITQVRDRDVHTVPIPRLGGLAMLIGLAAAFAVASRIPYLSQEFAAGSAAWGILLGAALMCLVGIIDDIWELDWYAKLAGEILAAGVMAWQGVQFVSVPVWGLTVGSTRLTLFLTIIVVVIVANAINFIDGLDGLAAGVVGIGSAAFFIYTYMLTRESSPGDYSSVAVVVVAALVGICIGFLPHNYNPATIFMGDSGALMLGLVCAAAGIVVTGQIDPGIATSRTIPAFMPIILPIGVLLIPLLDFMFAVMRRLIRGQSPFAADAGHLHHRLLRAGNSHRGAVQVIYVWSALFSFIAVGLAFMDPVLVTSLAVIGLLVAIGYTRWEMKGGLGKS</sequence>
<feature type="binding site" evidence="7">
    <location>
        <position position="225"/>
    </location>
    <ligand>
        <name>Mg(2+)</name>
        <dbReference type="ChEBI" id="CHEBI:18420"/>
    </ligand>
</feature>
<feature type="transmembrane region" description="Helical" evidence="8">
    <location>
        <begin position="258"/>
        <end position="280"/>
    </location>
</feature>
<comment type="subcellular location">
    <subcellularLocation>
        <location evidence="1">Cell membrane</location>
        <topology evidence="1">Multi-pass membrane protein</topology>
    </subcellularLocation>
</comment>
<evidence type="ECO:0000313" key="10">
    <source>
        <dbReference type="Proteomes" id="UP000280344"/>
    </source>
</evidence>